<dbReference type="EMBL" id="CAJNOM010001273">
    <property type="protein sequence ID" value="CAF1600786.1"/>
    <property type="molecule type" value="Genomic_DNA"/>
</dbReference>
<dbReference type="OrthoDB" id="191686at2759"/>
<name>A0A815ICM8_9BILA</name>
<keyword evidence="3" id="KW-0479">Metal-binding</keyword>
<dbReference type="Gene3D" id="1.10.238.10">
    <property type="entry name" value="EF-hand"/>
    <property type="match status" value="1"/>
</dbReference>
<dbReference type="PROSITE" id="PS50222">
    <property type="entry name" value="EF_HAND_2"/>
    <property type="match status" value="2"/>
</dbReference>
<dbReference type="EMBL" id="CAJNOI010000929">
    <property type="protein sequence ID" value="CAF1363242.1"/>
    <property type="molecule type" value="Genomic_DNA"/>
</dbReference>
<keyword evidence="5" id="KW-0106">Calcium</keyword>
<accession>A0A815ICM8</accession>
<dbReference type="Pfam" id="PF13499">
    <property type="entry name" value="EF-hand_7"/>
    <property type="match status" value="1"/>
</dbReference>
<evidence type="ECO:0000256" key="3">
    <source>
        <dbReference type="ARBA" id="ARBA00022723"/>
    </source>
</evidence>
<dbReference type="PRINTS" id="PR00450">
    <property type="entry name" value="RECOVERIN"/>
</dbReference>
<dbReference type="SMART" id="SM00054">
    <property type="entry name" value="EFh"/>
    <property type="match status" value="2"/>
</dbReference>
<dbReference type="AlphaFoldDB" id="A0A815ICM8"/>
<reference evidence="8" key="1">
    <citation type="submission" date="2021-02" db="EMBL/GenBank/DDBJ databases">
        <authorList>
            <person name="Nowell W R."/>
        </authorList>
    </citation>
    <scope>NUCLEOTIDE SEQUENCE</scope>
</reference>
<comment type="caution">
    <text evidence="8">The sequence shown here is derived from an EMBL/GenBank/DDBJ whole genome shotgun (WGS) entry which is preliminary data.</text>
</comment>
<evidence type="ECO:0000256" key="4">
    <source>
        <dbReference type="ARBA" id="ARBA00022737"/>
    </source>
</evidence>
<dbReference type="PROSITE" id="PS00018">
    <property type="entry name" value="EF_HAND_1"/>
    <property type="match status" value="2"/>
</dbReference>
<dbReference type="PANTHER" id="PTHR23055:SF178">
    <property type="entry name" value="NEUROCALCIN HOMOLOG"/>
    <property type="match status" value="1"/>
</dbReference>
<dbReference type="PANTHER" id="PTHR23055">
    <property type="entry name" value="CALCIUM BINDING PROTEINS"/>
    <property type="match status" value="1"/>
</dbReference>
<dbReference type="GO" id="GO:0005509">
    <property type="term" value="F:calcium ion binding"/>
    <property type="evidence" value="ECO:0007669"/>
    <property type="project" value="InterPro"/>
</dbReference>
<evidence type="ECO:0000256" key="5">
    <source>
        <dbReference type="ARBA" id="ARBA00022837"/>
    </source>
</evidence>
<comment type="similarity">
    <text evidence="1">Belongs to the recoverin family.</text>
</comment>
<evidence type="ECO:0000259" key="7">
    <source>
        <dbReference type="PROSITE" id="PS50222"/>
    </source>
</evidence>
<feature type="domain" description="EF-hand" evidence="7">
    <location>
        <begin position="101"/>
        <end position="136"/>
    </location>
</feature>
<dbReference type="Proteomes" id="UP000663877">
    <property type="component" value="Unassembled WGS sequence"/>
</dbReference>
<keyword evidence="6" id="KW-0449">Lipoprotein</keyword>
<gene>
    <name evidence="8" type="ORF">BJG266_LOCUS35615</name>
    <name evidence="9" type="ORF">QVE165_LOCUS52624</name>
</gene>
<organism evidence="8 11">
    <name type="scientific">Adineta steineri</name>
    <dbReference type="NCBI Taxonomy" id="433720"/>
    <lineage>
        <taxon>Eukaryota</taxon>
        <taxon>Metazoa</taxon>
        <taxon>Spiralia</taxon>
        <taxon>Gnathifera</taxon>
        <taxon>Rotifera</taxon>
        <taxon>Eurotatoria</taxon>
        <taxon>Bdelloidea</taxon>
        <taxon>Adinetida</taxon>
        <taxon>Adinetidae</taxon>
        <taxon>Adineta</taxon>
    </lineage>
</organism>
<proteinExistence type="inferred from homology"/>
<evidence type="ECO:0000313" key="8">
    <source>
        <dbReference type="EMBL" id="CAF1363242.1"/>
    </source>
</evidence>
<evidence type="ECO:0000256" key="2">
    <source>
        <dbReference type="ARBA" id="ARBA00022707"/>
    </source>
</evidence>
<dbReference type="Pfam" id="PF13833">
    <property type="entry name" value="EF-hand_8"/>
    <property type="match status" value="1"/>
</dbReference>
<evidence type="ECO:0000313" key="11">
    <source>
        <dbReference type="Proteomes" id="UP000663877"/>
    </source>
</evidence>
<keyword evidence="4" id="KW-0677">Repeat</keyword>
<dbReference type="InterPro" id="IPR028846">
    <property type="entry name" value="Recoverin"/>
</dbReference>
<dbReference type="InterPro" id="IPR011992">
    <property type="entry name" value="EF-hand-dom_pair"/>
</dbReference>
<dbReference type="InterPro" id="IPR002048">
    <property type="entry name" value="EF_hand_dom"/>
</dbReference>
<evidence type="ECO:0000256" key="6">
    <source>
        <dbReference type="ARBA" id="ARBA00023288"/>
    </source>
</evidence>
<dbReference type="SUPFAM" id="SSF47473">
    <property type="entry name" value="EF-hand"/>
    <property type="match status" value="1"/>
</dbReference>
<evidence type="ECO:0000256" key="1">
    <source>
        <dbReference type="ARBA" id="ARBA00006049"/>
    </source>
</evidence>
<evidence type="ECO:0000313" key="9">
    <source>
        <dbReference type="EMBL" id="CAF1600786.1"/>
    </source>
</evidence>
<evidence type="ECO:0000313" key="10">
    <source>
        <dbReference type="Proteomes" id="UP000663832"/>
    </source>
</evidence>
<keyword evidence="2" id="KW-0519">Myristate</keyword>
<sequence>MGNKNGTYDSLMDETKDLLMKRTGMSQHDLEVWYKAILDRSKKGKLSKDQMVAIYKELSDVDSTRISDVVDAIAKVFDEDRSGSVDINEFVRGFILTTKGDLQSKIEYTFRIYDENGDNEISGEEIKKMANAILRMLGADETQDDPASQAIVQQFLGQFTGGEHGVIRKNDFINAVLENRELLAIISPFYGIDQQ</sequence>
<keyword evidence="10" id="KW-1185">Reference proteome</keyword>
<dbReference type="InterPro" id="IPR018247">
    <property type="entry name" value="EF_Hand_1_Ca_BS"/>
</dbReference>
<feature type="domain" description="EF-hand" evidence="7">
    <location>
        <begin position="65"/>
        <end position="100"/>
    </location>
</feature>
<dbReference type="Proteomes" id="UP000663832">
    <property type="component" value="Unassembled WGS sequence"/>
</dbReference>
<protein>
    <recommendedName>
        <fullName evidence="7">EF-hand domain-containing protein</fullName>
    </recommendedName>
</protein>